<dbReference type="InterPro" id="IPR018062">
    <property type="entry name" value="HTH_AraC-typ_CS"/>
</dbReference>
<sequence length="301" mass="33814">MDHFDRIQRAIDYLETQLQGRPDIRDVAAQAGFSPFHFQRLFQAITGTSVQAYLRRRRLSEAAKALRSSARSVLDLALDYQYASQEAFTRAFEQQFGIAPARYRKAGEPGPLVGPLRLSDYRCPKEKVLKMLAPTLLKITDVQIIGCAFRTTLENHRHYQDIPGFYARFGSEQTFLRIPERVRPDFAYGVACDFEDDGTFSFVIGEESAWAGEDLAPLVSLRIPGGLYAAFQADGSVPNLRDYIYGTWLPNSLYERREGPDFEVTDVAASLLAGIPKMTVYIPVSRPVVRDRSRTEAGSVG</sequence>
<dbReference type="GO" id="GO:0003700">
    <property type="term" value="F:DNA-binding transcription factor activity"/>
    <property type="evidence" value="ECO:0007669"/>
    <property type="project" value="InterPro"/>
</dbReference>
<evidence type="ECO:0000256" key="3">
    <source>
        <dbReference type="ARBA" id="ARBA00023163"/>
    </source>
</evidence>
<dbReference type="AlphaFoldDB" id="A0A841HYH3"/>
<proteinExistence type="predicted"/>
<dbReference type="Gene3D" id="3.20.80.10">
    <property type="entry name" value="Regulatory factor, effector binding domain"/>
    <property type="match status" value="1"/>
</dbReference>
<evidence type="ECO:0000313" key="5">
    <source>
        <dbReference type="EMBL" id="MBB6097269.1"/>
    </source>
</evidence>
<dbReference type="PANTHER" id="PTHR47504:SF5">
    <property type="entry name" value="RIGHT ORIGIN-BINDING PROTEIN"/>
    <property type="match status" value="1"/>
</dbReference>
<dbReference type="Pfam" id="PF12833">
    <property type="entry name" value="HTH_18"/>
    <property type="match status" value="1"/>
</dbReference>
<feature type="domain" description="HTH araC/xylS-type" evidence="4">
    <location>
        <begin position="8"/>
        <end position="106"/>
    </location>
</feature>
<evidence type="ECO:0000313" key="6">
    <source>
        <dbReference type="Proteomes" id="UP000569951"/>
    </source>
</evidence>
<dbReference type="InterPro" id="IPR050959">
    <property type="entry name" value="MarA-like"/>
</dbReference>
<protein>
    <submittedName>
        <fullName evidence="5">AraC family transcriptional regulator</fullName>
    </submittedName>
</protein>
<dbReference type="GO" id="GO:0043565">
    <property type="term" value="F:sequence-specific DNA binding"/>
    <property type="evidence" value="ECO:0007669"/>
    <property type="project" value="InterPro"/>
</dbReference>
<dbReference type="PANTHER" id="PTHR47504">
    <property type="entry name" value="RIGHT ORIGIN-BINDING PROTEIN"/>
    <property type="match status" value="1"/>
</dbReference>
<reference evidence="5 6" key="1">
    <citation type="submission" date="2020-08" db="EMBL/GenBank/DDBJ databases">
        <title>Genomic Encyclopedia of Type Strains, Phase IV (KMG-IV): sequencing the most valuable type-strain genomes for metagenomic binning, comparative biology and taxonomic classification.</title>
        <authorList>
            <person name="Goeker M."/>
        </authorList>
    </citation>
    <scope>NUCLEOTIDE SEQUENCE [LARGE SCALE GENOMIC DNA]</scope>
    <source>
        <strain evidence="5 6">DSM 21458</strain>
    </source>
</reference>
<evidence type="ECO:0000256" key="1">
    <source>
        <dbReference type="ARBA" id="ARBA00023015"/>
    </source>
</evidence>
<keyword evidence="1" id="KW-0805">Transcription regulation</keyword>
<dbReference type="EMBL" id="JACHHG010000002">
    <property type="protein sequence ID" value="MBB6097269.1"/>
    <property type="molecule type" value="Genomic_DNA"/>
</dbReference>
<accession>A0A841HYH3</accession>
<organism evidence="5 6">
    <name type="scientific">Deinobacterium chartae</name>
    <dbReference type="NCBI Taxonomy" id="521158"/>
    <lineage>
        <taxon>Bacteria</taxon>
        <taxon>Thermotogati</taxon>
        <taxon>Deinococcota</taxon>
        <taxon>Deinococci</taxon>
        <taxon>Deinococcales</taxon>
        <taxon>Deinococcaceae</taxon>
        <taxon>Deinobacterium</taxon>
    </lineage>
</organism>
<comment type="caution">
    <text evidence="5">The sequence shown here is derived from an EMBL/GenBank/DDBJ whole genome shotgun (WGS) entry which is preliminary data.</text>
</comment>
<dbReference type="InterPro" id="IPR010499">
    <property type="entry name" value="AraC_E-bd"/>
</dbReference>
<dbReference type="InterPro" id="IPR018060">
    <property type="entry name" value="HTH_AraC"/>
</dbReference>
<dbReference type="SUPFAM" id="SSF55136">
    <property type="entry name" value="Probable bacterial effector-binding domain"/>
    <property type="match status" value="1"/>
</dbReference>
<dbReference type="RefSeq" id="WP_183984516.1">
    <property type="nucleotide sequence ID" value="NZ_JACHHG010000002.1"/>
</dbReference>
<dbReference type="Gene3D" id="1.10.10.60">
    <property type="entry name" value="Homeodomain-like"/>
    <property type="match status" value="2"/>
</dbReference>
<gene>
    <name evidence="5" type="ORF">HNR42_000683</name>
</gene>
<dbReference type="InterPro" id="IPR029441">
    <property type="entry name" value="Cass2"/>
</dbReference>
<dbReference type="SMART" id="SM00342">
    <property type="entry name" value="HTH_ARAC"/>
    <property type="match status" value="1"/>
</dbReference>
<keyword evidence="3" id="KW-0804">Transcription</keyword>
<keyword evidence="2" id="KW-0238">DNA-binding</keyword>
<dbReference type="PROSITE" id="PS01124">
    <property type="entry name" value="HTH_ARAC_FAMILY_2"/>
    <property type="match status" value="1"/>
</dbReference>
<name>A0A841HYH3_9DEIO</name>
<evidence type="ECO:0000256" key="2">
    <source>
        <dbReference type="ARBA" id="ARBA00023125"/>
    </source>
</evidence>
<dbReference type="InterPro" id="IPR011256">
    <property type="entry name" value="Reg_factor_effector_dom_sf"/>
</dbReference>
<dbReference type="Proteomes" id="UP000569951">
    <property type="component" value="Unassembled WGS sequence"/>
</dbReference>
<keyword evidence="6" id="KW-1185">Reference proteome</keyword>
<dbReference type="PROSITE" id="PS00041">
    <property type="entry name" value="HTH_ARAC_FAMILY_1"/>
    <property type="match status" value="1"/>
</dbReference>
<dbReference type="Pfam" id="PF14526">
    <property type="entry name" value="Cass2"/>
    <property type="match status" value="1"/>
</dbReference>
<dbReference type="SUPFAM" id="SSF46689">
    <property type="entry name" value="Homeodomain-like"/>
    <property type="match status" value="2"/>
</dbReference>
<dbReference type="InterPro" id="IPR009057">
    <property type="entry name" value="Homeodomain-like_sf"/>
</dbReference>
<dbReference type="SMART" id="SM00871">
    <property type="entry name" value="AraC_E_bind"/>
    <property type="match status" value="1"/>
</dbReference>
<evidence type="ECO:0000259" key="4">
    <source>
        <dbReference type="PROSITE" id="PS01124"/>
    </source>
</evidence>